<dbReference type="GO" id="GO:0003723">
    <property type="term" value="F:RNA binding"/>
    <property type="evidence" value="ECO:0007669"/>
    <property type="project" value="InterPro"/>
</dbReference>
<dbReference type="Pfam" id="PF01509">
    <property type="entry name" value="TruB_N"/>
    <property type="match status" value="1"/>
</dbReference>
<reference evidence="5 6" key="1">
    <citation type="journal article" date="2024" name="J Genomics">
        <title>Draft genome sequencing and assembly of Favolaschia claudopus CIRM-BRFM 2984 isolated from oak limbs.</title>
        <authorList>
            <person name="Navarro D."/>
            <person name="Drula E."/>
            <person name="Chaduli D."/>
            <person name="Cazenave R."/>
            <person name="Ahrendt S."/>
            <person name="Wang J."/>
            <person name="Lipzen A."/>
            <person name="Daum C."/>
            <person name="Barry K."/>
            <person name="Grigoriev I.V."/>
            <person name="Favel A."/>
            <person name="Rosso M.N."/>
            <person name="Martin F."/>
        </authorList>
    </citation>
    <scope>NUCLEOTIDE SEQUENCE [LARGE SCALE GENOMIC DNA]</scope>
    <source>
        <strain evidence="5 6">CIRM-BRFM 2984</strain>
    </source>
</reference>
<evidence type="ECO:0000256" key="1">
    <source>
        <dbReference type="ARBA" id="ARBA00001166"/>
    </source>
</evidence>
<dbReference type="SMART" id="SM01130">
    <property type="entry name" value="DHDPS"/>
    <property type="match status" value="1"/>
</dbReference>
<evidence type="ECO:0000313" key="6">
    <source>
        <dbReference type="Proteomes" id="UP001362999"/>
    </source>
</evidence>
<comment type="caution">
    <text evidence="5">The sequence shown here is derived from an EMBL/GenBank/DDBJ whole genome shotgun (WGS) entry which is preliminary data.</text>
</comment>
<dbReference type="InterPro" id="IPR013785">
    <property type="entry name" value="Aldolase_TIM"/>
</dbReference>
<dbReference type="AlphaFoldDB" id="A0AAW0B3F7"/>
<sequence>MPKATVPPLPLSALFGIVKPSGPTSMSVINDVKLLVSRSKLFVDAAKLEKNSKKKMNLRKPGDLKIGQGGTLDPLADGVLVVGVGKATKKLSQFLECTKPRLILCRSLGSKSKPRWKNFVATSNKRHLCTNNSISQFCHSQFHIVLRFSALKMDGRPLYEYARKGIPLPRPIEARKATVHSLEITEWKDAHNFRWPAQTFTEEEKQAMEKALQGAVEASVVLDDTAEPPKDDEAPTAFVLKMRVSSGTYVRSIVHDLAHELGSAGHVVTLQRTRQGRFALEATEEGDRECVPWEVIKKATEETDVGEDGLLNWEREVLTRLETVDIKCQWTFKTRRLTTGMAANGVHASVSRPLNPGVFAPIPTFFLPESEDLDLPSFEAHVVRIASAGVGPLIAGSMGEAPHLSHSERQLLIRTARRALDTAGMSTIPLIVGTGAPSTRETLELTQEAAKAGADYAIVIASGYFAGVLATNPAALKAFWTTVAEKSPIPVIIYNYPGASGGIDLDSDLITELAMECPNLCGVKLTCGNVGKLTRIADVVSTPAFTSTYPRKNPSAPFLVLGGFTDFLTPSAFANAHGAITGLANVSPYAIRKLFQLSEAALNDLTLLPEAQRLQGIIARGDYTIAKTGIAGTKFLLNKLYGYGGETRRPLPPMAPAAAEALWEHPHTQALVSLERQMSGKTK</sequence>
<keyword evidence="6" id="KW-1185">Reference proteome</keyword>
<dbReference type="CDD" id="cd00408">
    <property type="entry name" value="DHDPS-like"/>
    <property type="match status" value="1"/>
</dbReference>
<comment type="catalytic activity">
    <reaction evidence="1">
        <text>a uridine in mRNA = a pseudouridine in mRNA</text>
        <dbReference type="Rhea" id="RHEA:56644"/>
        <dbReference type="Rhea" id="RHEA-COMP:14658"/>
        <dbReference type="Rhea" id="RHEA-COMP:14659"/>
        <dbReference type="ChEBI" id="CHEBI:65314"/>
        <dbReference type="ChEBI" id="CHEBI:65315"/>
    </reaction>
</comment>
<dbReference type="GO" id="GO:0006396">
    <property type="term" value="P:RNA processing"/>
    <property type="evidence" value="ECO:0007669"/>
    <property type="project" value="InterPro"/>
</dbReference>
<dbReference type="PANTHER" id="PTHR12128">
    <property type="entry name" value="DIHYDRODIPICOLINATE SYNTHASE"/>
    <property type="match status" value="1"/>
</dbReference>
<dbReference type="SUPFAM" id="SSF55120">
    <property type="entry name" value="Pseudouridine synthase"/>
    <property type="match status" value="1"/>
</dbReference>
<dbReference type="EMBL" id="JAWWNJ010000041">
    <property type="protein sequence ID" value="KAK7020547.1"/>
    <property type="molecule type" value="Genomic_DNA"/>
</dbReference>
<organism evidence="5 6">
    <name type="scientific">Favolaschia claudopus</name>
    <dbReference type="NCBI Taxonomy" id="2862362"/>
    <lineage>
        <taxon>Eukaryota</taxon>
        <taxon>Fungi</taxon>
        <taxon>Dikarya</taxon>
        <taxon>Basidiomycota</taxon>
        <taxon>Agaricomycotina</taxon>
        <taxon>Agaricomycetes</taxon>
        <taxon>Agaricomycetidae</taxon>
        <taxon>Agaricales</taxon>
        <taxon>Marasmiineae</taxon>
        <taxon>Mycenaceae</taxon>
        <taxon>Favolaschia</taxon>
    </lineage>
</organism>
<feature type="domain" description="Pseudouridine synthase II N-terminal" evidence="4">
    <location>
        <begin position="65"/>
        <end position="190"/>
    </location>
</feature>
<name>A0AAW0B3F7_9AGAR</name>
<proteinExistence type="inferred from homology"/>
<protein>
    <submittedName>
        <fullName evidence="5">Dihydrodipicolinate synthetase</fullName>
    </submittedName>
</protein>
<dbReference type="GO" id="GO:0009982">
    <property type="term" value="F:pseudouridine synthase activity"/>
    <property type="evidence" value="ECO:0007669"/>
    <property type="project" value="InterPro"/>
</dbReference>
<gene>
    <name evidence="5" type="ORF">R3P38DRAFT_3397837</name>
</gene>
<dbReference type="GO" id="GO:0001522">
    <property type="term" value="P:pseudouridine synthesis"/>
    <property type="evidence" value="ECO:0007669"/>
    <property type="project" value="InterPro"/>
</dbReference>
<comment type="similarity">
    <text evidence="2">Belongs to the pseudouridine synthase TruB family.</text>
</comment>
<dbReference type="InterPro" id="IPR020103">
    <property type="entry name" value="PsdUridine_synth_cat_dom_sf"/>
</dbReference>
<dbReference type="Gene3D" id="3.30.2350.10">
    <property type="entry name" value="Pseudouridine synthase"/>
    <property type="match status" value="1"/>
</dbReference>
<dbReference type="Pfam" id="PF00701">
    <property type="entry name" value="DHDPS"/>
    <property type="match status" value="1"/>
</dbReference>
<evidence type="ECO:0000256" key="2">
    <source>
        <dbReference type="ARBA" id="ARBA00008999"/>
    </source>
</evidence>
<evidence type="ECO:0000313" key="5">
    <source>
        <dbReference type="EMBL" id="KAK7020547.1"/>
    </source>
</evidence>
<dbReference type="InterPro" id="IPR002220">
    <property type="entry name" value="DapA-like"/>
</dbReference>
<dbReference type="PRINTS" id="PR00146">
    <property type="entry name" value="DHPICSNTHASE"/>
</dbReference>
<dbReference type="PANTHER" id="PTHR12128:SF66">
    <property type="entry name" value="4-HYDROXY-2-OXOGLUTARATE ALDOLASE, MITOCHONDRIAL"/>
    <property type="match status" value="1"/>
</dbReference>
<dbReference type="Proteomes" id="UP001362999">
    <property type="component" value="Unassembled WGS sequence"/>
</dbReference>
<dbReference type="InterPro" id="IPR002501">
    <property type="entry name" value="PsdUridine_synth_N"/>
</dbReference>
<dbReference type="GO" id="GO:0008840">
    <property type="term" value="F:4-hydroxy-tetrahydrodipicolinate synthase activity"/>
    <property type="evidence" value="ECO:0007669"/>
    <property type="project" value="TreeGrafter"/>
</dbReference>
<keyword evidence="3" id="KW-0456">Lyase</keyword>
<evidence type="ECO:0000256" key="3">
    <source>
        <dbReference type="ARBA" id="ARBA00023239"/>
    </source>
</evidence>
<dbReference type="Gene3D" id="3.20.20.70">
    <property type="entry name" value="Aldolase class I"/>
    <property type="match status" value="1"/>
</dbReference>
<dbReference type="SUPFAM" id="SSF51569">
    <property type="entry name" value="Aldolase"/>
    <property type="match status" value="1"/>
</dbReference>
<evidence type="ECO:0000259" key="4">
    <source>
        <dbReference type="Pfam" id="PF01509"/>
    </source>
</evidence>
<accession>A0AAW0B3F7</accession>